<dbReference type="Pfam" id="PF16095">
    <property type="entry name" value="COR-A"/>
    <property type="match status" value="1"/>
</dbReference>
<dbReference type="GO" id="GO:0016301">
    <property type="term" value="F:kinase activity"/>
    <property type="evidence" value="ECO:0007669"/>
    <property type="project" value="UniProtKB-KW"/>
</dbReference>
<keyword evidence="4" id="KW-0808">Transferase</keyword>
<organism evidence="4 5">
    <name type="scientific">Acropora cervicornis</name>
    <name type="common">Staghorn coral</name>
    <dbReference type="NCBI Taxonomy" id="6130"/>
    <lineage>
        <taxon>Eukaryota</taxon>
        <taxon>Metazoa</taxon>
        <taxon>Cnidaria</taxon>
        <taxon>Anthozoa</taxon>
        <taxon>Hexacorallia</taxon>
        <taxon>Scleractinia</taxon>
        <taxon>Astrocoeniina</taxon>
        <taxon>Acroporidae</taxon>
        <taxon>Acropora</taxon>
    </lineage>
</organism>
<dbReference type="Gene3D" id="3.40.50.300">
    <property type="entry name" value="P-loop containing nucleotide triphosphate hydrolases"/>
    <property type="match status" value="2"/>
</dbReference>
<sequence length="1261" mass="141866">MEDDYSCPSNVPYSFPVVKVRITKCSTYAVVSRLKLSPADTITVSGGTFAQPDYPEDTITVPENAVETETKLSLQLKGCSLVVNGEPDKNLGVVVPETPGTVNKNPARASSGGGETFYGLNLARVATDMGGEAGDGTSTTVLWSLESKFYIKIRDLDGDEGWDVCDQTAAFAAIERCIADIRHWMLHDKLTVNDDKTELLIIGIRQQLAKVSFGTINVGSDAIPSVTAARDLVTPLDIYLRGPRALKAYYKALEEGETRERRIPLMLIGQARSGKTSLKKSLKGIPFNPHEDSTVGIDVDPSYFKVTTETWKIGEEDQATNKGAKSYYEYNLGRQVIKNLKHGENLPKTDSEEQSVGQRNEVTEDSPSGMFAQGASSMHSIARTLSKTEKDDNHAFETTDFKSYPEQTTERDDALSPQKTLKDIESLLPDLLAADQVEGEYDIYSLLWDFAGESVYYETHILFLTSRAIFLLTYDLSRDPYEKALPVKKQGLYKVIEDRIGTKTNLDYLDYWMTSVSSLSSQGKHHEVHPSSASKVLPKTLPPVFLVCTHADQPYDGKDPRDLALEVYGELQEKSYSTHLCGKFEVDNTKSGEKPECPGVSSLRECIRAVAQELPQMKEFIPIKWLKFEKMLQVFLNNGHKWISIERAKQIAHDFCHIHGDVAFKTAIDFLHDQRILIHFDNTDDLNKLVVLDLQWLVDVMKEVITIKRYDDGEREFKFLWRKLQEQGILEEKLLQHVWEPLIGEDASFESLIAIMEKFSLLCSWPASDDLSSRTFLVPSMLKSHPPEHISKLIVSARLPSLFIKFESGQVPSRLFPRLVTQFLLWGKDEFWSSVNPQLYQNFARLFTAEDDNCSVALFCHSSSIEVVVHGGSGSYEVSCAQSVFKQLLLMLECMRKEFCWLGNMRYVAGVLCTVCCRGRKVEFCHTHGKNDCEREECLHFISESELRSANEFIICTRSPTALNNKVCIKDFSAWLSSSQKTCGSFQTDSAGVLELTDRRRHFPSLGETLQCRKSSKKLTENTPSKKENHKLRKFKVLRHGKTRSKLASQKPTKTVTPAFSFDCTKVDSPVYQTTPHAVRERLAAVSSGRDGEENSAALPRDVVQLLESRSCDSEEIVLQWMQNLNLDKTCLEQPTAETTRMMRCFSAEAKISKRSDVVKHLRDTAPAGTTGPLLPGDLDVDNIPQEQIRELTINLSGGEDWKVIAERMGFTAPEIRYLDHRTRNPFEAALTHCIQMNPMKVDDLYDILTECGMPVLADIL</sequence>
<evidence type="ECO:0000259" key="3">
    <source>
        <dbReference type="Pfam" id="PF16095"/>
    </source>
</evidence>
<keyword evidence="1" id="KW-0677">Repeat</keyword>
<comment type="caution">
    <text evidence="4">The sequence shown here is derived from an EMBL/GenBank/DDBJ whole genome shotgun (WGS) entry which is preliminary data.</text>
</comment>
<dbReference type="Gene3D" id="1.10.10.10">
    <property type="entry name" value="Winged helix-like DNA-binding domain superfamily/Winged helix DNA-binding domain"/>
    <property type="match status" value="1"/>
</dbReference>
<name>A0AAD9QB07_ACRCE</name>
<keyword evidence="5" id="KW-1185">Reference proteome</keyword>
<feature type="compositionally biased region" description="Basic and acidic residues" evidence="2">
    <location>
        <begin position="408"/>
        <end position="417"/>
    </location>
</feature>
<feature type="region of interest" description="Disordered" evidence="2">
    <location>
        <begin position="388"/>
        <end position="417"/>
    </location>
</feature>
<dbReference type="PANTHER" id="PTHR47508">
    <property type="entry name" value="SAM DOMAIN-CONTAINING PROTEIN-RELATED"/>
    <property type="match status" value="1"/>
</dbReference>
<protein>
    <submittedName>
        <fullName evidence="4">Serine/threonine-protein kinase pats1</fullName>
    </submittedName>
</protein>
<dbReference type="PANTHER" id="PTHR47508:SF1">
    <property type="entry name" value="NON-SPECIFIC SERINE_THREONINE PROTEIN KINASE"/>
    <property type="match status" value="1"/>
</dbReference>
<dbReference type="InterPro" id="IPR011029">
    <property type="entry name" value="DEATH-like_dom_sf"/>
</dbReference>
<feature type="compositionally biased region" description="Basic and acidic residues" evidence="2">
    <location>
        <begin position="388"/>
        <end position="400"/>
    </location>
</feature>
<evidence type="ECO:0000256" key="2">
    <source>
        <dbReference type="SAM" id="MobiDB-lite"/>
    </source>
</evidence>
<reference evidence="4" key="1">
    <citation type="journal article" date="2023" name="G3 (Bethesda)">
        <title>Whole genome assembly and annotation of the endangered Caribbean coral Acropora cervicornis.</title>
        <authorList>
            <person name="Selwyn J.D."/>
            <person name="Vollmer S.V."/>
        </authorList>
    </citation>
    <scope>NUCLEOTIDE SEQUENCE</scope>
    <source>
        <strain evidence="4">K2</strain>
    </source>
</reference>
<dbReference type="SUPFAM" id="SSF52540">
    <property type="entry name" value="P-loop containing nucleoside triphosphate hydrolases"/>
    <property type="match status" value="1"/>
</dbReference>
<dbReference type="Proteomes" id="UP001249851">
    <property type="component" value="Unassembled WGS sequence"/>
</dbReference>
<dbReference type="EMBL" id="JARQWQ010000047">
    <property type="protein sequence ID" value="KAK2557904.1"/>
    <property type="molecule type" value="Genomic_DNA"/>
</dbReference>
<dbReference type="Gene3D" id="1.10.533.10">
    <property type="entry name" value="Death Domain, Fas"/>
    <property type="match status" value="1"/>
</dbReference>
<reference evidence="4" key="2">
    <citation type="journal article" date="2023" name="Science">
        <title>Genomic signatures of disease resistance in endangered staghorn corals.</title>
        <authorList>
            <person name="Vollmer S.V."/>
            <person name="Selwyn J.D."/>
            <person name="Despard B.A."/>
            <person name="Roesel C.L."/>
        </authorList>
    </citation>
    <scope>NUCLEOTIDE SEQUENCE</scope>
    <source>
        <strain evidence="4">K2</strain>
    </source>
</reference>
<dbReference type="InterPro" id="IPR036388">
    <property type="entry name" value="WH-like_DNA-bd_sf"/>
</dbReference>
<gene>
    <name evidence="4" type="ORF">P5673_019887</name>
</gene>
<dbReference type="SUPFAM" id="SSF47986">
    <property type="entry name" value="DEATH domain"/>
    <property type="match status" value="1"/>
</dbReference>
<feature type="compositionally biased region" description="Basic and acidic residues" evidence="2">
    <location>
        <begin position="342"/>
        <end position="351"/>
    </location>
</feature>
<evidence type="ECO:0000256" key="1">
    <source>
        <dbReference type="ARBA" id="ARBA00022737"/>
    </source>
</evidence>
<feature type="region of interest" description="Disordered" evidence="2">
    <location>
        <begin position="342"/>
        <end position="373"/>
    </location>
</feature>
<dbReference type="InterPro" id="IPR027417">
    <property type="entry name" value="P-loop_NTPase"/>
</dbReference>
<dbReference type="CDD" id="cd01670">
    <property type="entry name" value="Death"/>
    <property type="match status" value="1"/>
</dbReference>
<keyword evidence="4" id="KW-0418">Kinase</keyword>
<evidence type="ECO:0000313" key="4">
    <source>
        <dbReference type="EMBL" id="KAK2557904.1"/>
    </source>
</evidence>
<evidence type="ECO:0000313" key="5">
    <source>
        <dbReference type="Proteomes" id="UP001249851"/>
    </source>
</evidence>
<accession>A0AAD9QB07</accession>
<feature type="domain" description="COR" evidence="3">
    <location>
        <begin position="622"/>
        <end position="782"/>
    </location>
</feature>
<proteinExistence type="predicted"/>
<dbReference type="InterPro" id="IPR032171">
    <property type="entry name" value="COR-A"/>
</dbReference>
<dbReference type="AlphaFoldDB" id="A0AAD9QB07"/>